<sequence>MMAPIPAHLDALTETIIGAAFTVANDLGHGFLEAVYRNALIEELTLQGLSVAKEKSYPVFYRQKQVGHYCADIVVEDCVVIELKAVDALSPAHRAQLLNYLKASTLPIGLLLNFGTSKIQMKRVLNMITSHP</sequence>
<dbReference type="EMBL" id="CU459003">
    <property type="protein sequence ID" value="CAM76135.1"/>
    <property type="molecule type" value="Genomic_DNA"/>
</dbReference>
<proteinExistence type="predicted"/>
<name>A4TZS8_9PROT</name>
<dbReference type="InterPro" id="IPR026350">
    <property type="entry name" value="GxxExxY"/>
</dbReference>
<gene>
    <name evidence="1" type="ORF">MGR_3287</name>
</gene>
<accession>A4TZS8</accession>
<dbReference type="AlphaFoldDB" id="A4TZS8"/>
<evidence type="ECO:0008006" key="2">
    <source>
        <dbReference type="Google" id="ProtNLM"/>
    </source>
</evidence>
<protein>
    <recommendedName>
        <fullName evidence="2">GxxExxY protein</fullName>
    </recommendedName>
</protein>
<dbReference type="Pfam" id="PF13366">
    <property type="entry name" value="PDDEXK_3"/>
    <property type="match status" value="1"/>
</dbReference>
<dbReference type="RefSeq" id="WP_106002714.1">
    <property type="nucleotide sequence ID" value="NZ_CP027527.1"/>
</dbReference>
<organism evidence="1">
    <name type="scientific">Magnetospirillum gryphiswaldense</name>
    <dbReference type="NCBI Taxonomy" id="55518"/>
    <lineage>
        <taxon>Bacteria</taxon>
        <taxon>Pseudomonadati</taxon>
        <taxon>Pseudomonadota</taxon>
        <taxon>Alphaproteobacteria</taxon>
        <taxon>Rhodospirillales</taxon>
        <taxon>Rhodospirillaceae</taxon>
        <taxon>Magnetospirillum</taxon>
    </lineage>
</organism>
<evidence type="ECO:0000313" key="1">
    <source>
        <dbReference type="EMBL" id="CAM76135.1"/>
    </source>
</evidence>
<reference evidence="1" key="1">
    <citation type="journal article" date="2007" name="J. Bacteriol.">
        <title>Comparative genome analysis of four magnetotactic bacteria reveals a complex set of group-specific genes implicated in magnetosome biomineralization and function.</title>
        <authorList>
            <person name="Richter M."/>
            <person name="Kube M."/>
            <person name="Bazylinski D.A."/>
            <person name="Lombardot T."/>
            <person name="Gloeckner F.O."/>
            <person name="Reinhardt R."/>
            <person name="Schueler D."/>
        </authorList>
    </citation>
    <scope>NUCLEOTIDE SEQUENCE</scope>
    <source>
        <strain evidence="1">MSR-1</strain>
    </source>
</reference>
<dbReference type="NCBIfam" id="TIGR04256">
    <property type="entry name" value="GxxExxY"/>
    <property type="match status" value="1"/>
</dbReference>